<dbReference type="Proteomes" id="UP000762676">
    <property type="component" value="Unassembled WGS sequence"/>
</dbReference>
<keyword evidence="1" id="KW-1133">Transmembrane helix</keyword>
<gene>
    <name evidence="2" type="ORF">ElyMa_005366000</name>
</gene>
<protein>
    <submittedName>
        <fullName evidence="2">Uncharacterized protein</fullName>
    </submittedName>
</protein>
<feature type="transmembrane region" description="Helical" evidence="1">
    <location>
        <begin position="79"/>
        <end position="100"/>
    </location>
</feature>
<comment type="caution">
    <text evidence="2">The sequence shown here is derived from an EMBL/GenBank/DDBJ whole genome shotgun (WGS) entry which is preliminary data.</text>
</comment>
<proteinExistence type="predicted"/>
<reference evidence="2 3" key="1">
    <citation type="journal article" date="2021" name="Elife">
        <title>Chloroplast acquisition without the gene transfer in kleptoplastic sea slugs, Plakobranchus ocellatus.</title>
        <authorList>
            <person name="Maeda T."/>
            <person name="Takahashi S."/>
            <person name="Yoshida T."/>
            <person name="Shimamura S."/>
            <person name="Takaki Y."/>
            <person name="Nagai Y."/>
            <person name="Toyoda A."/>
            <person name="Suzuki Y."/>
            <person name="Arimoto A."/>
            <person name="Ishii H."/>
            <person name="Satoh N."/>
            <person name="Nishiyama T."/>
            <person name="Hasebe M."/>
            <person name="Maruyama T."/>
            <person name="Minagawa J."/>
            <person name="Obokata J."/>
            <person name="Shigenobu S."/>
        </authorList>
    </citation>
    <scope>NUCLEOTIDE SEQUENCE [LARGE SCALE GENOMIC DNA]</scope>
</reference>
<evidence type="ECO:0000313" key="3">
    <source>
        <dbReference type="Proteomes" id="UP000762676"/>
    </source>
</evidence>
<sequence length="106" mass="11639">MNHPVELAEPLCNDHNYIGQGIIVAVRATKRTYAVRASCVNLRVKVLEQTFVHSFEPRICWDRPAVKIIMTSRMLSQPVVTVLLLVLGILLAVSTAQSPINAGNCG</sequence>
<evidence type="ECO:0000313" key="2">
    <source>
        <dbReference type="EMBL" id="GFR58653.1"/>
    </source>
</evidence>
<dbReference type="AlphaFoldDB" id="A0AAV4EDP5"/>
<dbReference type="EMBL" id="BMAT01010689">
    <property type="protein sequence ID" value="GFR58653.1"/>
    <property type="molecule type" value="Genomic_DNA"/>
</dbReference>
<keyword evidence="1" id="KW-0812">Transmembrane</keyword>
<name>A0AAV4EDP5_9GAST</name>
<organism evidence="2 3">
    <name type="scientific">Elysia marginata</name>
    <dbReference type="NCBI Taxonomy" id="1093978"/>
    <lineage>
        <taxon>Eukaryota</taxon>
        <taxon>Metazoa</taxon>
        <taxon>Spiralia</taxon>
        <taxon>Lophotrochozoa</taxon>
        <taxon>Mollusca</taxon>
        <taxon>Gastropoda</taxon>
        <taxon>Heterobranchia</taxon>
        <taxon>Euthyneura</taxon>
        <taxon>Panpulmonata</taxon>
        <taxon>Sacoglossa</taxon>
        <taxon>Placobranchoidea</taxon>
        <taxon>Plakobranchidae</taxon>
        <taxon>Elysia</taxon>
    </lineage>
</organism>
<accession>A0AAV4EDP5</accession>
<evidence type="ECO:0000256" key="1">
    <source>
        <dbReference type="SAM" id="Phobius"/>
    </source>
</evidence>
<keyword evidence="1" id="KW-0472">Membrane</keyword>
<keyword evidence="3" id="KW-1185">Reference proteome</keyword>